<dbReference type="GeneID" id="36345396"/>
<sequence>MSGKSKELKFMFGIKVTALEKHRMGQTPKTLFVNFSINKLVPDTKLLTNKIFSPNFPNFVSIIQLVFIYSAGNKISEIYFYYSETPQVEKEETLFNKQSFLQKNTIYSLVDGRENLTFLDGVRSEIKAKLFLAFNSFVEENKGKGRTQSSLLRQRKLNIRTFDLVNRIAILDGKANAFSEVAMNSNALSHIASTFAFAFRLRNLVIPAFSSAALDHSGFEFETQLEMLNHLLHSAPFCLCSSFEFWPPGYHEFQNLGARNPTKEIHFMAVQLAEVPSFTDEPSLLDVTRAPVRKTCTQETTRTSHLEWEGERVRDTEPFSFLALPPFVPLHVMIVIFRTVTCFNAKQKKRYEAEATRARFDCFHPTTKISSKTTKRHWVFFKKKTKYVKANFRALRFITELPFTGKEKEILTGTTKTPLSCLQSKEKDLIRIFISTLMQLKQQTQLLSSTTCPDVFNFMAKIQISNSADGYFSDKNKSLSVF</sequence>
<dbReference type="AlphaFoldDB" id="W6U314"/>
<proteinExistence type="predicted"/>
<reference evidence="1 2" key="1">
    <citation type="journal article" date="2013" name="Nat. Genet.">
        <title>The genome of the hydatid tapeworm Echinococcus granulosus.</title>
        <authorList>
            <person name="Zheng H."/>
            <person name="Zhang W."/>
            <person name="Zhang L."/>
            <person name="Zhang Z."/>
            <person name="Li J."/>
            <person name="Lu G."/>
            <person name="Zhu Y."/>
            <person name="Wang Y."/>
            <person name="Huang Y."/>
            <person name="Liu J."/>
            <person name="Kang H."/>
            <person name="Chen J."/>
            <person name="Wang L."/>
            <person name="Chen A."/>
            <person name="Yu S."/>
            <person name="Gao Z."/>
            <person name="Jin L."/>
            <person name="Gu W."/>
            <person name="Wang Z."/>
            <person name="Zhao L."/>
            <person name="Shi B."/>
            <person name="Wen H."/>
            <person name="Lin R."/>
            <person name="Jones M.K."/>
            <person name="Brejova B."/>
            <person name="Vinar T."/>
            <person name="Zhao G."/>
            <person name="McManus D.P."/>
            <person name="Chen Z."/>
            <person name="Zhou Y."/>
            <person name="Wang S."/>
        </authorList>
    </citation>
    <scope>NUCLEOTIDE SEQUENCE [LARGE SCALE GENOMIC DNA]</scope>
</reference>
<organism evidence="1 2">
    <name type="scientific">Echinococcus granulosus</name>
    <name type="common">Hydatid tapeworm</name>
    <dbReference type="NCBI Taxonomy" id="6210"/>
    <lineage>
        <taxon>Eukaryota</taxon>
        <taxon>Metazoa</taxon>
        <taxon>Spiralia</taxon>
        <taxon>Lophotrochozoa</taxon>
        <taxon>Platyhelminthes</taxon>
        <taxon>Cestoda</taxon>
        <taxon>Eucestoda</taxon>
        <taxon>Cyclophyllidea</taxon>
        <taxon>Taeniidae</taxon>
        <taxon>Echinococcus</taxon>
        <taxon>Echinococcus granulosus group</taxon>
    </lineage>
</organism>
<protein>
    <submittedName>
        <fullName evidence="1">Uncharacterized protein</fullName>
    </submittedName>
</protein>
<evidence type="ECO:0000313" key="2">
    <source>
        <dbReference type="Proteomes" id="UP000019149"/>
    </source>
</evidence>
<dbReference type="KEGG" id="egl:EGR_09681"/>
<name>W6U314_ECHGR</name>
<keyword evidence="2" id="KW-1185">Reference proteome</keyword>
<dbReference type="RefSeq" id="XP_024346669.1">
    <property type="nucleotide sequence ID" value="XM_024498930.1"/>
</dbReference>
<gene>
    <name evidence="1" type="ORF">EGR_09681</name>
</gene>
<dbReference type="EMBL" id="APAU02000160">
    <property type="protein sequence ID" value="EUB55473.1"/>
    <property type="molecule type" value="Genomic_DNA"/>
</dbReference>
<comment type="caution">
    <text evidence="1">The sequence shown here is derived from an EMBL/GenBank/DDBJ whole genome shotgun (WGS) entry which is preliminary data.</text>
</comment>
<dbReference type="Proteomes" id="UP000019149">
    <property type="component" value="Unassembled WGS sequence"/>
</dbReference>
<dbReference type="CTD" id="36345396"/>
<evidence type="ECO:0000313" key="1">
    <source>
        <dbReference type="EMBL" id="EUB55473.1"/>
    </source>
</evidence>
<accession>W6U314</accession>